<reference evidence="2 3" key="1">
    <citation type="submission" date="2020-08" db="EMBL/GenBank/DDBJ databases">
        <title>Genomic Encyclopedia of Type Strains, Phase IV (KMG-IV): sequencing the most valuable type-strain genomes for metagenomic binning, comparative biology and taxonomic classification.</title>
        <authorList>
            <person name="Goeker M."/>
        </authorList>
    </citation>
    <scope>NUCLEOTIDE SEQUENCE [LARGE SCALE GENOMIC DNA]</scope>
    <source>
        <strain evidence="2 3">DSM 102044</strain>
    </source>
</reference>
<dbReference type="InterPro" id="IPR013517">
    <property type="entry name" value="FG-GAP"/>
</dbReference>
<dbReference type="InterPro" id="IPR028994">
    <property type="entry name" value="Integrin_alpha_N"/>
</dbReference>
<organism evidence="2 3">
    <name type="scientific">Algoriphagus iocasae</name>
    <dbReference type="NCBI Taxonomy" id="1836499"/>
    <lineage>
        <taxon>Bacteria</taxon>
        <taxon>Pseudomonadati</taxon>
        <taxon>Bacteroidota</taxon>
        <taxon>Cytophagia</taxon>
        <taxon>Cytophagales</taxon>
        <taxon>Cyclobacteriaceae</taxon>
        <taxon>Algoriphagus</taxon>
    </lineage>
</organism>
<comment type="caution">
    <text evidence="2">The sequence shown here is derived from an EMBL/GenBank/DDBJ whole genome shotgun (WGS) entry which is preliminary data.</text>
</comment>
<gene>
    <name evidence="2" type="ORF">FHS59_002432</name>
</gene>
<evidence type="ECO:0008006" key="4">
    <source>
        <dbReference type="Google" id="ProtNLM"/>
    </source>
</evidence>
<proteinExistence type="predicted"/>
<dbReference type="AlphaFoldDB" id="A0A841MQ01"/>
<evidence type="ECO:0000313" key="3">
    <source>
        <dbReference type="Proteomes" id="UP000588604"/>
    </source>
</evidence>
<dbReference type="SUPFAM" id="SSF69318">
    <property type="entry name" value="Integrin alpha N-terminal domain"/>
    <property type="match status" value="1"/>
</dbReference>
<protein>
    <recommendedName>
        <fullName evidence="4">Repeat domain-containing protein</fullName>
    </recommendedName>
</protein>
<keyword evidence="1" id="KW-0732">Signal</keyword>
<dbReference type="Pfam" id="PF13517">
    <property type="entry name" value="FG-GAP_3"/>
    <property type="match status" value="2"/>
</dbReference>
<dbReference type="Proteomes" id="UP000588604">
    <property type="component" value="Unassembled WGS sequence"/>
</dbReference>
<dbReference type="PANTHER" id="PTHR44103">
    <property type="entry name" value="PROPROTEIN CONVERTASE P"/>
    <property type="match status" value="1"/>
</dbReference>
<evidence type="ECO:0000256" key="1">
    <source>
        <dbReference type="ARBA" id="ARBA00022729"/>
    </source>
</evidence>
<accession>A0A841MQ01</accession>
<name>A0A841MQ01_9BACT</name>
<sequence length="397" mass="45104">MRKNQVTFLLCLGFGISHFCEAQLMADRDKSQDIPFKKTVLFTDFVSEGVAVGDVNKDGKLDVMAGPFWFEAPNWEKHEIYEPKLYVPEKEWSNSMLNFDLDVNLDGWIDLIRVDFPGKAVYWHENPKGADGHWEVHMIHETVGNESPNFVDIDGDGRKDILCGDVTNKQMIWLKAPTKPGETGWEKYTISQLETPGSENFSHGLGYSDMNGDGNPDVVIREGWWENPGDPMQSNWSWHPSNLGEPVSHMYSYDFNQDGFADVFAASAHERGIWWYENLGDGSNQKFERHLLTEEMSETHAVAFEDLNGDGQKDFITGKRYYAHMREGTGALEPAYLYWFEFVPGASPKWKAHQIDDDSGVGLNVVAKDINEDGLLDVVIANKKGIFVFEQMEKPSK</sequence>
<dbReference type="RefSeq" id="WP_184495381.1">
    <property type="nucleotide sequence ID" value="NZ_JACIJO010000002.1"/>
</dbReference>
<evidence type="ECO:0000313" key="2">
    <source>
        <dbReference type="EMBL" id="MBB6326804.1"/>
    </source>
</evidence>
<keyword evidence="3" id="KW-1185">Reference proteome</keyword>
<dbReference type="Gene3D" id="2.130.10.130">
    <property type="entry name" value="Integrin alpha, N-terminal"/>
    <property type="match status" value="2"/>
</dbReference>
<dbReference type="EMBL" id="JACIJO010000002">
    <property type="protein sequence ID" value="MBB6326804.1"/>
    <property type="molecule type" value="Genomic_DNA"/>
</dbReference>
<dbReference type="PANTHER" id="PTHR44103:SF1">
    <property type="entry name" value="PROPROTEIN CONVERTASE P"/>
    <property type="match status" value="1"/>
</dbReference>